<dbReference type="PROSITE" id="PS00028">
    <property type="entry name" value="ZINC_FINGER_C2H2_1"/>
    <property type="match status" value="1"/>
</dbReference>
<keyword evidence="5" id="KW-1185">Reference proteome</keyword>
<evidence type="ECO:0000313" key="5">
    <source>
        <dbReference type="Proteomes" id="UP001627154"/>
    </source>
</evidence>
<dbReference type="InterPro" id="IPR013087">
    <property type="entry name" value="Znf_C2H2_type"/>
</dbReference>
<feature type="region of interest" description="Disordered" evidence="2">
    <location>
        <begin position="1"/>
        <end position="76"/>
    </location>
</feature>
<reference evidence="4 5" key="1">
    <citation type="journal article" date="2024" name="bioRxiv">
        <title>A reference genome for Trichogramma kaykai: A tiny desert-dwelling parasitoid wasp with competing sex-ratio distorters.</title>
        <authorList>
            <person name="Culotta J."/>
            <person name="Lindsey A.R."/>
        </authorList>
    </citation>
    <scope>NUCLEOTIDE SEQUENCE [LARGE SCALE GENOMIC DNA]</scope>
    <source>
        <strain evidence="4 5">KSX58</strain>
    </source>
</reference>
<keyword evidence="1" id="KW-0863">Zinc-finger</keyword>
<dbReference type="AlphaFoldDB" id="A0ABD2XEN6"/>
<dbReference type="Proteomes" id="UP001627154">
    <property type="component" value="Unassembled WGS sequence"/>
</dbReference>
<dbReference type="PROSITE" id="PS50157">
    <property type="entry name" value="ZINC_FINGER_C2H2_2"/>
    <property type="match status" value="1"/>
</dbReference>
<evidence type="ECO:0000313" key="4">
    <source>
        <dbReference type="EMBL" id="KAL3403719.1"/>
    </source>
</evidence>
<dbReference type="InterPro" id="IPR019496">
    <property type="entry name" value="NUFIP1_cons_dom"/>
</dbReference>
<feature type="compositionally biased region" description="Basic and acidic residues" evidence="2">
    <location>
        <begin position="586"/>
        <end position="596"/>
    </location>
</feature>
<dbReference type="PANTHER" id="PTHR13309">
    <property type="entry name" value="NUCLEAR FRAGILE X MENTAL RETARDATION PROTEIN INTERACTING PROTEIN 1"/>
    <property type="match status" value="1"/>
</dbReference>
<dbReference type="PANTHER" id="PTHR13309:SF0">
    <property type="entry name" value="FMR1-INTERACTING PROTEIN NUFIP1"/>
    <property type="match status" value="1"/>
</dbReference>
<feature type="compositionally biased region" description="Basic and acidic residues" evidence="2">
    <location>
        <begin position="366"/>
        <end position="383"/>
    </location>
</feature>
<feature type="compositionally biased region" description="Low complexity" evidence="2">
    <location>
        <begin position="134"/>
        <end position="153"/>
    </location>
</feature>
<feature type="region of interest" description="Disordered" evidence="2">
    <location>
        <begin position="366"/>
        <end position="407"/>
    </location>
</feature>
<accession>A0ABD2XEN6</accession>
<feature type="region of interest" description="Disordered" evidence="2">
    <location>
        <begin position="242"/>
        <end position="269"/>
    </location>
</feature>
<keyword evidence="1" id="KW-0862">Zinc</keyword>
<feature type="compositionally biased region" description="Low complexity" evidence="2">
    <location>
        <begin position="560"/>
        <end position="581"/>
    </location>
</feature>
<protein>
    <recommendedName>
        <fullName evidence="3">C2H2-type domain-containing protein</fullName>
    </recommendedName>
</protein>
<proteinExistence type="predicted"/>
<dbReference type="SMART" id="SM00355">
    <property type="entry name" value="ZnF_C2H2"/>
    <property type="match status" value="2"/>
</dbReference>
<feature type="compositionally biased region" description="Pro residues" evidence="2">
    <location>
        <begin position="15"/>
        <end position="36"/>
    </location>
</feature>
<evidence type="ECO:0000256" key="1">
    <source>
        <dbReference type="PROSITE-ProRule" id="PRU00042"/>
    </source>
</evidence>
<keyword evidence="1" id="KW-0479">Metal-binding</keyword>
<evidence type="ECO:0000259" key="3">
    <source>
        <dbReference type="PROSITE" id="PS50157"/>
    </source>
</evidence>
<feature type="domain" description="C2H2-type" evidence="3">
    <location>
        <begin position="276"/>
        <end position="298"/>
    </location>
</feature>
<dbReference type="InterPro" id="IPR039136">
    <property type="entry name" value="NUFIP1-like"/>
</dbReference>
<evidence type="ECO:0000256" key="2">
    <source>
        <dbReference type="SAM" id="MobiDB-lite"/>
    </source>
</evidence>
<dbReference type="EMBL" id="JBJJXI010000029">
    <property type="protein sequence ID" value="KAL3403719.1"/>
    <property type="molecule type" value="Genomic_DNA"/>
</dbReference>
<sequence>MSPLNNGAMRMPPQVMRPPVIPRFGRAPPPPPPPPGMNSRPGMLPPPMPRFVPNRGRPMPPPGRSGMMVGPPPPNMYGPPPQMPPMCRPMPGHIPPPPPMMRGPMGLRAPMPMRPPRGMMPPHVLPHMRPRYPPNNVNGKPKQNGNGPNNNNKKNLKFEVKELEMKKPWMTDEIRSEIQKKNKLYAKAKKNKDAKEWEEFKDLRNKVTRMIRDAKNEYLSKHPEQAHLYENDEEYGAHNSDVMLDTSDSEDDTETQMQPDEVPEQQFSQSSGEENLFCEVCDRDFKNSAQMRKHLNEHQTCGIDGCDFRAHPKLVEKHISMQHATGLYQRMKSIIVDKDVEKWIAERKKNRYKFPTASNIQEKEAEKLEKKNRGEVIELSNHEKKQRNKNPNLQKRQRKRNRKPRDEFQLPKIIEAERYRGLLPFAGINMLDDISHDAEIFEHDSIEKNSVEIESPVTDQLENEQFRVSDDDDEVVPAKIIKLTEVPKISENVVIEKPKVTKSLGLVADYGTESDDDELPEEVPIVKLSIENKISHLSESENKVIDVIQKNDDSALEELSTSPNVSTKNNSSKNSNASEEVTQPKLNEKSYQKKETNNPNFKNHKVNDSEYSNGRLRLLNRLLQSEIQHERNLIFQCITFIANNNFFE</sequence>
<comment type="caution">
    <text evidence="4">The sequence shown here is derived from an EMBL/GenBank/DDBJ whole genome shotgun (WGS) entry which is preliminary data.</text>
</comment>
<feature type="region of interest" description="Disordered" evidence="2">
    <location>
        <begin position="132"/>
        <end position="155"/>
    </location>
</feature>
<dbReference type="Pfam" id="PF10453">
    <property type="entry name" value="NUFIP1"/>
    <property type="match status" value="1"/>
</dbReference>
<name>A0ABD2XEN6_9HYME</name>
<feature type="region of interest" description="Disordered" evidence="2">
    <location>
        <begin position="556"/>
        <end position="608"/>
    </location>
</feature>
<gene>
    <name evidence="4" type="ORF">TKK_003644</name>
</gene>
<organism evidence="4 5">
    <name type="scientific">Trichogramma kaykai</name>
    <dbReference type="NCBI Taxonomy" id="54128"/>
    <lineage>
        <taxon>Eukaryota</taxon>
        <taxon>Metazoa</taxon>
        <taxon>Ecdysozoa</taxon>
        <taxon>Arthropoda</taxon>
        <taxon>Hexapoda</taxon>
        <taxon>Insecta</taxon>
        <taxon>Pterygota</taxon>
        <taxon>Neoptera</taxon>
        <taxon>Endopterygota</taxon>
        <taxon>Hymenoptera</taxon>
        <taxon>Apocrita</taxon>
        <taxon>Proctotrupomorpha</taxon>
        <taxon>Chalcidoidea</taxon>
        <taxon>Trichogrammatidae</taxon>
        <taxon>Trichogramma</taxon>
    </lineage>
</organism>
<dbReference type="GO" id="GO:0008270">
    <property type="term" value="F:zinc ion binding"/>
    <property type="evidence" value="ECO:0007669"/>
    <property type="project" value="UniProtKB-KW"/>
</dbReference>